<dbReference type="HAMAP" id="MF_00137">
    <property type="entry name" value="SAICAR_synth"/>
    <property type="match status" value="1"/>
</dbReference>
<name>A0A1J8QBP9_9AGAM</name>
<keyword evidence="5" id="KW-0436">Ligase</keyword>
<comment type="similarity">
    <text evidence="2">Belongs to the protein kinase superfamily. ADCK protein kinase family.</text>
</comment>
<dbReference type="STRING" id="180088.A0A1J8QBP9"/>
<dbReference type="GO" id="GO:0004639">
    <property type="term" value="F:phosphoribosylaminoimidazolesuccinocarboxamide synthase activity"/>
    <property type="evidence" value="ECO:0007669"/>
    <property type="project" value="UniProtKB-EC"/>
</dbReference>
<evidence type="ECO:0000256" key="6">
    <source>
        <dbReference type="ARBA" id="ARBA00022741"/>
    </source>
</evidence>
<dbReference type="NCBIfam" id="TIGR00081">
    <property type="entry name" value="purC"/>
    <property type="match status" value="1"/>
</dbReference>
<comment type="caution">
    <text evidence="12">The sequence shown here is derived from an EMBL/GenBank/DDBJ whole genome shotgun (WGS) entry which is preliminary data.</text>
</comment>
<accession>A0A1J8QBP9</accession>
<dbReference type="Proteomes" id="UP000183567">
    <property type="component" value="Unassembled WGS sequence"/>
</dbReference>
<dbReference type="InterPro" id="IPR018236">
    <property type="entry name" value="SAICAR_synthetase_CS"/>
</dbReference>
<evidence type="ECO:0000256" key="8">
    <source>
        <dbReference type="ARBA" id="ARBA00022840"/>
    </source>
</evidence>
<evidence type="ECO:0000256" key="1">
    <source>
        <dbReference type="ARBA" id="ARBA00004672"/>
    </source>
</evidence>
<dbReference type="CDD" id="cd13971">
    <property type="entry name" value="ADCK2-like"/>
    <property type="match status" value="1"/>
</dbReference>
<gene>
    <name evidence="12" type="primary">PDUPA3</name>
    <name evidence="12" type="ORF">AZE42_02707</name>
</gene>
<evidence type="ECO:0000256" key="7">
    <source>
        <dbReference type="ARBA" id="ARBA00022755"/>
    </source>
</evidence>
<dbReference type="GO" id="GO:0006189">
    <property type="term" value="P:'de novo' IMP biosynthetic process"/>
    <property type="evidence" value="ECO:0007669"/>
    <property type="project" value="UniProtKB-UniPathway"/>
</dbReference>
<dbReference type="InterPro" id="IPR044095">
    <property type="entry name" value="ADCK2_dom"/>
</dbReference>
<evidence type="ECO:0000259" key="10">
    <source>
        <dbReference type="Pfam" id="PF01259"/>
    </source>
</evidence>
<keyword evidence="6" id="KW-0547">Nucleotide-binding</keyword>
<dbReference type="InterPro" id="IPR001636">
    <property type="entry name" value="SAICAR_synth"/>
</dbReference>
<evidence type="ECO:0000256" key="9">
    <source>
        <dbReference type="ARBA" id="ARBA00030409"/>
    </source>
</evidence>
<dbReference type="PROSITE" id="PS01058">
    <property type="entry name" value="SAICAR_SYNTHETASE_2"/>
    <property type="match status" value="1"/>
</dbReference>
<dbReference type="PROSITE" id="PS01057">
    <property type="entry name" value="SAICAR_SYNTHETASE_1"/>
    <property type="match status" value="1"/>
</dbReference>
<keyword evidence="13" id="KW-1185">Reference proteome</keyword>
<dbReference type="UniPathway" id="UPA00074">
    <property type="reaction ID" value="UER00131"/>
</dbReference>
<dbReference type="PANTHER" id="PTHR45890:SF1">
    <property type="entry name" value="AARF DOMAIN CONTAINING KINASE 2"/>
    <property type="match status" value="1"/>
</dbReference>
<reference evidence="12 13" key="1">
    <citation type="submission" date="2016-03" db="EMBL/GenBank/DDBJ databases">
        <title>Comparative genomics of the ectomycorrhizal sister species Rhizopogon vinicolor and Rhizopogon vesiculosus (Basidiomycota: Boletales) reveals a divergence of the mating type B locus.</title>
        <authorList>
            <person name="Mujic A.B."/>
            <person name="Kuo A."/>
            <person name="Tritt A."/>
            <person name="Lipzen A."/>
            <person name="Chen C."/>
            <person name="Johnson J."/>
            <person name="Sharma A."/>
            <person name="Barry K."/>
            <person name="Grigoriev I.V."/>
            <person name="Spatafora J.W."/>
        </authorList>
    </citation>
    <scope>NUCLEOTIDE SEQUENCE [LARGE SCALE GENOMIC DNA]</scope>
    <source>
        <strain evidence="12 13">AM-OR11-056</strain>
    </source>
</reference>
<evidence type="ECO:0000313" key="13">
    <source>
        <dbReference type="Proteomes" id="UP000183567"/>
    </source>
</evidence>
<dbReference type="GO" id="GO:0005524">
    <property type="term" value="F:ATP binding"/>
    <property type="evidence" value="ECO:0007669"/>
    <property type="project" value="UniProtKB-KW"/>
</dbReference>
<keyword evidence="8" id="KW-0067">ATP-binding</keyword>
<feature type="domain" description="ABC1 atypical kinase-like" evidence="11">
    <location>
        <begin position="307"/>
        <end position="454"/>
    </location>
</feature>
<dbReference type="EMBL" id="LVVM01002032">
    <property type="protein sequence ID" value="OJA17387.1"/>
    <property type="molecule type" value="Genomic_DNA"/>
</dbReference>
<dbReference type="Gene3D" id="3.30.200.20">
    <property type="entry name" value="Phosphorylase Kinase, domain 1"/>
    <property type="match status" value="1"/>
</dbReference>
<dbReference type="InterPro" id="IPR028923">
    <property type="entry name" value="SAICAR_synt/ADE2_N"/>
</dbReference>
<dbReference type="NCBIfam" id="NF010568">
    <property type="entry name" value="PRK13961.1"/>
    <property type="match status" value="1"/>
</dbReference>
<keyword evidence="12" id="KW-0418">Kinase</keyword>
<dbReference type="GO" id="GO:0016301">
    <property type="term" value="F:kinase activity"/>
    <property type="evidence" value="ECO:0007669"/>
    <property type="project" value="UniProtKB-KW"/>
</dbReference>
<organism evidence="12 13">
    <name type="scientific">Rhizopogon vesiculosus</name>
    <dbReference type="NCBI Taxonomy" id="180088"/>
    <lineage>
        <taxon>Eukaryota</taxon>
        <taxon>Fungi</taxon>
        <taxon>Dikarya</taxon>
        <taxon>Basidiomycota</taxon>
        <taxon>Agaricomycotina</taxon>
        <taxon>Agaricomycetes</taxon>
        <taxon>Agaricomycetidae</taxon>
        <taxon>Boletales</taxon>
        <taxon>Suillineae</taxon>
        <taxon>Rhizopogonaceae</taxon>
        <taxon>Rhizopogon</taxon>
    </lineage>
</organism>
<evidence type="ECO:0000256" key="2">
    <source>
        <dbReference type="ARBA" id="ARBA00009670"/>
    </source>
</evidence>
<dbReference type="InterPro" id="IPR004147">
    <property type="entry name" value="ABC1_dom"/>
</dbReference>
<proteinExistence type="inferred from homology"/>
<dbReference type="InterPro" id="IPR011009">
    <property type="entry name" value="Kinase-like_dom_sf"/>
</dbReference>
<dbReference type="SUPFAM" id="SSF56112">
    <property type="entry name" value="Protein kinase-like (PK-like)"/>
    <property type="match status" value="1"/>
</dbReference>
<dbReference type="Pfam" id="PF01259">
    <property type="entry name" value="SAICAR_synt"/>
    <property type="match status" value="1"/>
</dbReference>
<evidence type="ECO:0000313" key="12">
    <source>
        <dbReference type="EMBL" id="OJA17387.1"/>
    </source>
</evidence>
<dbReference type="GO" id="GO:0005739">
    <property type="term" value="C:mitochondrion"/>
    <property type="evidence" value="ECO:0007669"/>
    <property type="project" value="TreeGrafter"/>
</dbReference>
<dbReference type="FunFam" id="3.30.470.20:FF:000015">
    <property type="entry name" value="Phosphoribosylaminoimidazole-succinocarboxamide synthase"/>
    <property type="match status" value="1"/>
</dbReference>
<keyword evidence="12" id="KW-0808">Transferase</keyword>
<evidence type="ECO:0000256" key="4">
    <source>
        <dbReference type="ARBA" id="ARBA00012217"/>
    </source>
</evidence>
<dbReference type="CDD" id="cd01414">
    <property type="entry name" value="SAICAR_synt_Sc"/>
    <property type="match status" value="1"/>
</dbReference>
<comment type="pathway">
    <text evidence="1">Purine metabolism; IMP biosynthesis via de novo pathway; 5-amino-1-(5-phospho-D-ribosyl)imidazole-4-carboxamide from 5-amino-1-(5-phospho-D-ribosyl)imidazole-4-carboxylate: step 1/2.</text>
</comment>
<dbReference type="InterPro" id="IPR052402">
    <property type="entry name" value="ADCK_kinase"/>
</dbReference>
<dbReference type="EC" id="6.3.2.6" evidence="4"/>
<dbReference type="Pfam" id="PF03109">
    <property type="entry name" value="ABC1"/>
    <property type="match status" value="2"/>
</dbReference>
<evidence type="ECO:0000256" key="5">
    <source>
        <dbReference type="ARBA" id="ARBA00022598"/>
    </source>
</evidence>
<evidence type="ECO:0000256" key="3">
    <source>
        <dbReference type="ARBA" id="ARBA00010190"/>
    </source>
</evidence>
<comment type="similarity">
    <text evidence="3">Belongs to the SAICAR synthetase family.</text>
</comment>
<keyword evidence="7" id="KW-0658">Purine biosynthesis</keyword>
<feature type="domain" description="ABC1 atypical kinase-like" evidence="11">
    <location>
        <begin position="219"/>
        <end position="269"/>
    </location>
</feature>
<feature type="domain" description="SAICAR synthetase/ADE2 N-terminal" evidence="10">
    <location>
        <begin position="737"/>
        <end position="994"/>
    </location>
</feature>
<dbReference type="SUPFAM" id="SSF56104">
    <property type="entry name" value="SAICAR synthase-like"/>
    <property type="match status" value="1"/>
</dbReference>
<sequence length="1033" mass="116006">MQSQRIQALPSQIRLLVLSYRLSIGRSPGMTVRNAIQRSKHTAPSNLQSFKNNQSPTRLLSHLAWLIPVTGGVALYLSPGQQIHIASIFSSPTLIPCTKHDLPLSTRDPIIGSPAEPQMSITSRILSLLREHIWEPLLTAGRFTHLFCLFVPVIITMPMLLVGKPERRYKGDRWGAVWWYEFLVRRMQAAGPTFIKLAQWAALRADLFPSLLCEKMGALHSRGKPHSLKHTKEVIEKALARPFNEVFEAFDENPIGVGAIAQVYRETLKHDLIPPSYLGPKRHTKSPAGSLAPVILQDPPPSVPTASVAIKVLHPRVAKDIARDLSIMSFFARVITLFPGMQWISLPEEVSVFGNMMRQQLDLRIEADNLLIFENNFAPRNVPVSFPRPLKMFSTADLLVEEYENALPMEYFLKNGGGPFDDQLATVGLDAFLNMLLLDNFVHSDLHPGNIMVKFLKPPTTRDLLTTLFSSFFQKNSSELLIQHPLESDEIVARLRSLRHSPEEWQKELDSVSKQGYIPEIVFIDAGLITTLNATNRKNFLDLFRAIAEFDGYRAGQLMVERCRTPELAIDTETFALKMQHIVLSIKRKTFSLGQIKISDILTDVLMAVRQHHVKMEGDFINTVISILLLEGIGRQLDPSLDLFKSALPILRQLGRQMTTQESMTQLPSGNFGALLKVWVWVEARQMANAAFIDVDDLVKYDCPDSGIFGCLRPSSNLFTPVMAALLQTDLPGLHLLSRGKVRDIYATSSPDHLLFIATDRISVYDVILNNGIPDKGKLLTSISLSWFEKLKHVIPNHLVTVNIDEMPEEVRQYREQLESRTMLVRKAKIVPMEAIVRGYITGSAWAEYQMSQTVCDIPIPEKMEESQKFPSPIFTPSTKADQGDHDENISPEKAAQLIGQELFDRIKTVSLQLYTTAAEYAESCGLILADTKFEFGLIPSSSGGQDELILVDEVLTPDSSRYWPRDQYEPGKGQPSFDKQYVRNALTAAGYRKGLESGPNGNGEGWGIDDAVIEGTRERYREAEQMLKLPQS</sequence>
<dbReference type="OrthoDB" id="1290869at2759"/>
<dbReference type="PANTHER" id="PTHR45890">
    <property type="entry name" value="AARF DOMAIN CONTAINING KINASE 2 (PREDICTED)"/>
    <property type="match status" value="1"/>
</dbReference>
<dbReference type="AlphaFoldDB" id="A0A1J8QBP9"/>
<evidence type="ECO:0000259" key="11">
    <source>
        <dbReference type="Pfam" id="PF03109"/>
    </source>
</evidence>
<protein>
    <recommendedName>
        <fullName evidence="4">phosphoribosylaminoimidazolesuccinocarboxamide synthase</fullName>
        <ecNumber evidence="4">6.3.2.6</ecNumber>
    </recommendedName>
    <alternativeName>
        <fullName evidence="9">SAICAR synthetase</fullName>
    </alternativeName>
</protein>
<dbReference type="Gene3D" id="3.30.470.20">
    <property type="entry name" value="ATP-grasp fold, B domain"/>
    <property type="match status" value="1"/>
</dbReference>